<dbReference type="NCBIfam" id="NF002823">
    <property type="entry name" value="PRK02991.1"/>
    <property type="match status" value="1"/>
</dbReference>
<accession>A0A558HIC3</accession>
<dbReference type="InterPro" id="IPR050147">
    <property type="entry name" value="Ser/Thr_Dehydratase"/>
</dbReference>
<dbReference type="AlphaFoldDB" id="A0A558HIC3"/>
<dbReference type="GO" id="GO:0009097">
    <property type="term" value="P:isoleucine biosynthetic process"/>
    <property type="evidence" value="ECO:0007669"/>
    <property type="project" value="TreeGrafter"/>
</dbReference>
<sequence>MPVTPRTSADLITRFPELAALVAYQETSWINPERLPYREALASSALQDSGLSLHSVEDATARLARFAPWIAEAFADTHDSAGVIESPLVEAAALKQALSVMMPTANAPLGRLMIKCDHALPVSGSIKARGGIHEVLKQAERLALDSGLLMHGDNYRAFEQPALREHLSRQHILVGSTGNLGLSIGIMSARLGFRVTVHMSADARQWKKDLLRERGAQVVEHTGDYSEAVEAGRREAQLHANAHFIDDESSQDLFNGYATAASELARQLAEQSIQVDAQHPLCVYLPCGVGGGPGGVAFGLKQVFGDAVHCFFAEPVHSPCMLLGMLTGEHDAIAVQDIGIDNHTCADGLAVGRASAFVGRVMAPLLSGIYTLHDDTLLELLALAHDSEGLRLEPSALAGVPGVLRVLEDSPHWQTWRQATGLGTPAVQANTTHVVWSTGGSMVPRDVWEEEYQRGKALLARRR</sequence>
<dbReference type="Proteomes" id="UP000319941">
    <property type="component" value="Unassembled WGS sequence"/>
</dbReference>
<reference evidence="6 7" key="1">
    <citation type="submission" date="2019-07" db="EMBL/GenBank/DDBJ databases">
        <title>Diversity of Bacteria from Kongsfjorden, Arctic.</title>
        <authorList>
            <person name="Yu Y."/>
        </authorList>
    </citation>
    <scope>NUCLEOTIDE SEQUENCE [LARGE SCALE GENOMIC DNA]</scope>
    <source>
        <strain evidence="6 7">SM1923</strain>
    </source>
</reference>
<dbReference type="NCBIfam" id="TIGR02035">
    <property type="entry name" value="D_Ser_am_lyase"/>
    <property type="match status" value="1"/>
</dbReference>
<dbReference type="Gene3D" id="3.40.50.1100">
    <property type="match status" value="2"/>
</dbReference>
<gene>
    <name evidence="4" type="primary">dsdA</name>
    <name evidence="6" type="ORF">FQP86_13045</name>
</gene>
<comment type="similarity">
    <text evidence="4">Belongs to the serine/threonine dehydratase family. DsdA subfamily.</text>
</comment>
<evidence type="ECO:0000313" key="7">
    <source>
        <dbReference type="Proteomes" id="UP000319941"/>
    </source>
</evidence>
<feature type="modified residue" description="N6-(pyridoxal phosphate)lysine" evidence="4">
    <location>
        <position position="127"/>
    </location>
</feature>
<dbReference type="GO" id="GO:0030170">
    <property type="term" value="F:pyridoxal phosphate binding"/>
    <property type="evidence" value="ECO:0007669"/>
    <property type="project" value="InterPro"/>
</dbReference>
<name>A0A558HIC3_9GAMM</name>
<dbReference type="EC" id="4.3.1.18" evidence="4"/>
<dbReference type="GO" id="GO:0008721">
    <property type="term" value="F:D-serine ammonia-lyase activity"/>
    <property type="evidence" value="ECO:0007669"/>
    <property type="project" value="UniProtKB-EC"/>
</dbReference>
<evidence type="ECO:0000259" key="5">
    <source>
        <dbReference type="Pfam" id="PF00291"/>
    </source>
</evidence>
<dbReference type="PROSITE" id="PS00165">
    <property type="entry name" value="DEHYDRATASE_SER_THR"/>
    <property type="match status" value="1"/>
</dbReference>
<comment type="catalytic activity">
    <reaction evidence="4">
        <text>D-serine = pyruvate + NH4(+)</text>
        <dbReference type="Rhea" id="RHEA:13977"/>
        <dbReference type="ChEBI" id="CHEBI:15361"/>
        <dbReference type="ChEBI" id="CHEBI:28938"/>
        <dbReference type="ChEBI" id="CHEBI:35247"/>
        <dbReference type="EC" id="4.3.1.18"/>
    </reaction>
</comment>
<dbReference type="InterPro" id="IPR036052">
    <property type="entry name" value="TrpB-like_PALP_sf"/>
</dbReference>
<dbReference type="InterPro" id="IPR011780">
    <property type="entry name" value="D_Ser_am_lyase"/>
</dbReference>
<evidence type="ECO:0000256" key="1">
    <source>
        <dbReference type="ARBA" id="ARBA00001933"/>
    </source>
</evidence>
<dbReference type="InterPro" id="IPR001926">
    <property type="entry name" value="TrpB-like_PALP"/>
</dbReference>
<dbReference type="PANTHER" id="PTHR48078">
    <property type="entry name" value="THREONINE DEHYDRATASE, MITOCHONDRIAL-RELATED"/>
    <property type="match status" value="1"/>
</dbReference>
<dbReference type="InterPro" id="IPR000634">
    <property type="entry name" value="Ser/Thr_deHydtase_PyrdxlP-BS"/>
</dbReference>
<dbReference type="HAMAP" id="MF_01030">
    <property type="entry name" value="D_Ser_dehydrat"/>
    <property type="match status" value="1"/>
</dbReference>
<dbReference type="Pfam" id="PF00291">
    <property type="entry name" value="PALP"/>
    <property type="match status" value="1"/>
</dbReference>
<dbReference type="SUPFAM" id="SSF53686">
    <property type="entry name" value="Tryptophan synthase beta subunit-like PLP-dependent enzymes"/>
    <property type="match status" value="1"/>
</dbReference>
<comment type="caution">
    <text evidence="6">The sequence shown here is derived from an EMBL/GenBank/DDBJ whole genome shotgun (WGS) entry which is preliminary data.</text>
</comment>
<comment type="cofactor">
    <cofactor evidence="1 4">
        <name>pyridoxal 5'-phosphate</name>
        <dbReference type="ChEBI" id="CHEBI:597326"/>
    </cofactor>
</comment>
<dbReference type="GO" id="GO:0036088">
    <property type="term" value="P:D-serine catabolic process"/>
    <property type="evidence" value="ECO:0007669"/>
    <property type="project" value="TreeGrafter"/>
</dbReference>
<evidence type="ECO:0000256" key="4">
    <source>
        <dbReference type="HAMAP-Rule" id="MF_01030"/>
    </source>
</evidence>
<dbReference type="STRING" id="553385.GCA_000591415_01469"/>
<dbReference type="GO" id="GO:0016836">
    <property type="term" value="F:hydro-lyase activity"/>
    <property type="evidence" value="ECO:0007669"/>
    <property type="project" value="UniProtKB-UniRule"/>
</dbReference>
<evidence type="ECO:0000313" key="6">
    <source>
        <dbReference type="EMBL" id="TVU68857.1"/>
    </source>
</evidence>
<evidence type="ECO:0000256" key="3">
    <source>
        <dbReference type="ARBA" id="ARBA00023239"/>
    </source>
</evidence>
<dbReference type="OrthoDB" id="9780546at2"/>
<keyword evidence="2 4" id="KW-0663">Pyridoxal phosphate</keyword>
<protein>
    <recommendedName>
        <fullName evidence="4">Probable D-serine dehydratase</fullName>
        <ecNumber evidence="4">4.3.1.18</ecNumber>
    </recommendedName>
    <alternativeName>
        <fullName evidence="4">D-serine deaminase</fullName>
        <shortName evidence="4">DSD</shortName>
    </alternativeName>
</protein>
<keyword evidence="3 4" id="KW-0456">Lyase</keyword>
<feature type="domain" description="Tryptophan synthase beta chain-like PALP" evidence="5">
    <location>
        <begin position="109"/>
        <end position="406"/>
    </location>
</feature>
<dbReference type="EMBL" id="VNFH01000009">
    <property type="protein sequence ID" value="TVU68857.1"/>
    <property type="molecule type" value="Genomic_DNA"/>
</dbReference>
<keyword evidence="7" id="KW-1185">Reference proteome</keyword>
<organism evidence="6 7">
    <name type="scientific">Cobetia crustatorum</name>
    <dbReference type="NCBI Taxonomy" id="553385"/>
    <lineage>
        <taxon>Bacteria</taxon>
        <taxon>Pseudomonadati</taxon>
        <taxon>Pseudomonadota</taxon>
        <taxon>Gammaproteobacteria</taxon>
        <taxon>Oceanospirillales</taxon>
        <taxon>Halomonadaceae</taxon>
        <taxon>Cobetia</taxon>
    </lineage>
</organism>
<dbReference type="PANTHER" id="PTHR48078:SF9">
    <property type="entry name" value="D-SERINE DEHYDRATASE"/>
    <property type="match status" value="1"/>
</dbReference>
<evidence type="ECO:0000256" key="2">
    <source>
        <dbReference type="ARBA" id="ARBA00022898"/>
    </source>
</evidence>
<proteinExistence type="inferred from homology"/>